<dbReference type="Proteomes" id="UP000799441">
    <property type="component" value="Unassembled WGS sequence"/>
</dbReference>
<keyword evidence="2" id="KW-1185">Reference proteome</keyword>
<organism evidence="1 2">
    <name type="scientific">Polychaeton citri CBS 116435</name>
    <dbReference type="NCBI Taxonomy" id="1314669"/>
    <lineage>
        <taxon>Eukaryota</taxon>
        <taxon>Fungi</taxon>
        <taxon>Dikarya</taxon>
        <taxon>Ascomycota</taxon>
        <taxon>Pezizomycotina</taxon>
        <taxon>Dothideomycetes</taxon>
        <taxon>Dothideomycetidae</taxon>
        <taxon>Capnodiales</taxon>
        <taxon>Capnodiaceae</taxon>
        <taxon>Polychaeton</taxon>
    </lineage>
</organism>
<comment type="caution">
    <text evidence="1">The sequence shown here is derived from an EMBL/GenBank/DDBJ whole genome shotgun (WGS) entry which is preliminary data.</text>
</comment>
<evidence type="ECO:0000313" key="2">
    <source>
        <dbReference type="Proteomes" id="UP000799441"/>
    </source>
</evidence>
<gene>
    <name evidence="1" type="ORF">K431DRAFT_280568</name>
</gene>
<sequence>MSTHSLPAPLHTTASRWHIASPSRFHCPAFVLSLLCLSCLAIPFSPFKLPPHPVSPSVSRILLGLSGSEPWNYLGSKSAIPVLDR</sequence>
<dbReference type="AlphaFoldDB" id="A0A9P4QG68"/>
<evidence type="ECO:0000313" key="1">
    <source>
        <dbReference type="EMBL" id="KAF2725844.1"/>
    </source>
</evidence>
<dbReference type="EMBL" id="MU003766">
    <property type="protein sequence ID" value="KAF2725844.1"/>
    <property type="molecule type" value="Genomic_DNA"/>
</dbReference>
<protein>
    <submittedName>
        <fullName evidence="1">Uncharacterized protein</fullName>
    </submittedName>
</protein>
<reference evidence="1" key="1">
    <citation type="journal article" date="2020" name="Stud. Mycol.">
        <title>101 Dothideomycetes genomes: a test case for predicting lifestyles and emergence of pathogens.</title>
        <authorList>
            <person name="Haridas S."/>
            <person name="Albert R."/>
            <person name="Binder M."/>
            <person name="Bloem J."/>
            <person name="Labutti K."/>
            <person name="Salamov A."/>
            <person name="Andreopoulos B."/>
            <person name="Baker S."/>
            <person name="Barry K."/>
            <person name="Bills G."/>
            <person name="Bluhm B."/>
            <person name="Cannon C."/>
            <person name="Castanera R."/>
            <person name="Culley D."/>
            <person name="Daum C."/>
            <person name="Ezra D."/>
            <person name="Gonzalez J."/>
            <person name="Henrissat B."/>
            <person name="Kuo A."/>
            <person name="Liang C."/>
            <person name="Lipzen A."/>
            <person name="Lutzoni F."/>
            <person name="Magnuson J."/>
            <person name="Mondo S."/>
            <person name="Nolan M."/>
            <person name="Ohm R."/>
            <person name="Pangilinan J."/>
            <person name="Park H.-J."/>
            <person name="Ramirez L."/>
            <person name="Alfaro M."/>
            <person name="Sun H."/>
            <person name="Tritt A."/>
            <person name="Yoshinaga Y."/>
            <person name="Zwiers L.-H."/>
            <person name="Turgeon B."/>
            <person name="Goodwin S."/>
            <person name="Spatafora J."/>
            <person name="Crous P."/>
            <person name="Grigoriev I."/>
        </authorList>
    </citation>
    <scope>NUCLEOTIDE SEQUENCE</scope>
    <source>
        <strain evidence="1">CBS 116435</strain>
    </source>
</reference>
<name>A0A9P4QG68_9PEZI</name>
<accession>A0A9P4QG68</accession>
<proteinExistence type="predicted"/>